<dbReference type="EMBL" id="JARYGZ010000007">
    <property type="protein sequence ID" value="MDH7641145.1"/>
    <property type="molecule type" value="Genomic_DNA"/>
</dbReference>
<evidence type="ECO:0000313" key="2">
    <source>
        <dbReference type="Proteomes" id="UP001160625"/>
    </source>
</evidence>
<reference evidence="1" key="1">
    <citation type="submission" date="2023-04" db="EMBL/GenBank/DDBJ databases">
        <title>Sphingomonas sp. MAHUQ-71 isolated from rice field.</title>
        <authorList>
            <person name="Huq M.A."/>
        </authorList>
    </citation>
    <scope>NUCLEOTIDE SEQUENCE</scope>
    <source>
        <strain evidence="1">MAHUQ-71</strain>
    </source>
</reference>
<dbReference type="PANTHER" id="PTHR40275">
    <property type="entry name" value="SSL7038 PROTEIN"/>
    <property type="match status" value="1"/>
</dbReference>
<proteinExistence type="predicted"/>
<name>A0ABT6N7T6_9SPHN</name>
<dbReference type="NCBIfam" id="TIGR02684">
    <property type="entry name" value="dnstrm_HI1420"/>
    <property type="match status" value="1"/>
</dbReference>
<organism evidence="1 2">
    <name type="scientific">Sphingomonas oryzagri</name>
    <dbReference type="NCBI Taxonomy" id="3042314"/>
    <lineage>
        <taxon>Bacteria</taxon>
        <taxon>Pseudomonadati</taxon>
        <taxon>Pseudomonadota</taxon>
        <taxon>Alphaproteobacteria</taxon>
        <taxon>Sphingomonadales</taxon>
        <taxon>Sphingomonadaceae</taxon>
        <taxon>Sphingomonas</taxon>
    </lineage>
</organism>
<sequence>MTIELTRFDAAEFLTDPEDQAELIADAFGTGDAGYIKHALAIVAKARGMTQVERDTGIKRQALYRALGKDGNPTLDTLLKLTHSLGFTLRAERTAQA</sequence>
<comment type="caution">
    <text evidence="1">The sequence shown here is derived from an EMBL/GenBank/DDBJ whole genome shotgun (WGS) entry which is preliminary data.</text>
</comment>
<keyword evidence="2" id="KW-1185">Reference proteome</keyword>
<evidence type="ECO:0000313" key="1">
    <source>
        <dbReference type="EMBL" id="MDH7641145.1"/>
    </source>
</evidence>
<dbReference type="RefSeq" id="WP_281046484.1">
    <property type="nucleotide sequence ID" value="NZ_JARYGZ010000007.1"/>
</dbReference>
<accession>A0ABT6N7T6</accession>
<dbReference type="Pfam" id="PF21716">
    <property type="entry name" value="dnstrm_HI1420"/>
    <property type="match status" value="1"/>
</dbReference>
<dbReference type="InterPro" id="IPR010982">
    <property type="entry name" value="Lambda_DNA-bd_dom_sf"/>
</dbReference>
<dbReference type="InterPro" id="IPR014057">
    <property type="entry name" value="HI1420"/>
</dbReference>
<dbReference type="Proteomes" id="UP001160625">
    <property type="component" value="Unassembled WGS sequence"/>
</dbReference>
<dbReference type="SUPFAM" id="SSF47413">
    <property type="entry name" value="lambda repressor-like DNA-binding domains"/>
    <property type="match status" value="1"/>
</dbReference>
<dbReference type="PANTHER" id="PTHR40275:SF1">
    <property type="entry name" value="SSL7038 PROTEIN"/>
    <property type="match status" value="1"/>
</dbReference>
<gene>
    <name evidence="1" type="ORF">QGN17_20590</name>
</gene>
<dbReference type="CDD" id="cd00093">
    <property type="entry name" value="HTH_XRE"/>
    <property type="match status" value="1"/>
</dbReference>
<dbReference type="InterPro" id="IPR001387">
    <property type="entry name" value="Cro/C1-type_HTH"/>
</dbReference>
<protein>
    <submittedName>
        <fullName evidence="1">Addiction module antidote protein</fullName>
    </submittedName>
</protein>